<feature type="domain" description="TF-B3" evidence="6">
    <location>
        <begin position="91"/>
        <end position="149"/>
    </location>
</feature>
<keyword evidence="3" id="KW-0238">DNA-binding</keyword>
<comment type="subcellular location">
    <subcellularLocation>
        <location evidence="1">Nucleus</location>
    </subcellularLocation>
</comment>
<evidence type="ECO:0000256" key="2">
    <source>
        <dbReference type="ARBA" id="ARBA00023015"/>
    </source>
</evidence>
<keyword evidence="4" id="KW-0804">Transcription</keyword>
<dbReference type="PANTHER" id="PTHR31674:SF83">
    <property type="entry name" value="B3 DOMAIN-CONTAINING PROTEIN REM10-LIKE"/>
    <property type="match status" value="1"/>
</dbReference>
<keyword evidence="5" id="KW-0539">Nucleus</keyword>
<dbReference type="Proteomes" id="UP001234989">
    <property type="component" value="Chromosome 11"/>
</dbReference>
<dbReference type="GO" id="GO:0003677">
    <property type="term" value="F:DNA binding"/>
    <property type="evidence" value="ECO:0007669"/>
    <property type="project" value="UniProtKB-KW"/>
</dbReference>
<reference evidence="7" key="1">
    <citation type="submission" date="2023-08" db="EMBL/GenBank/DDBJ databases">
        <title>A de novo genome assembly of Solanum verrucosum Schlechtendal, a Mexican diploid species geographically isolated from the other diploid A-genome species in potato relatives.</title>
        <authorList>
            <person name="Hosaka K."/>
        </authorList>
    </citation>
    <scope>NUCLEOTIDE SEQUENCE</scope>
    <source>
        <tissue evidence="7">Young leaves</tissue>
    </source>
</reference>
<evidence type="ECO:0000259" key="6">
    <source>
        <dbReference type="PROSITE" id="PS50863"/>
    </source>
</evidence>
<sequence>MFRHEGNMEFEVSIFDSTHCDREYAEYMQEGGGGAHTDDATERPMRRMIKSSKKASSHVKAATHHKSFGHFECIIREYSIRRGYLMNKNCEMVLKNEAQRCWTVWLGRAGRHFGIIRGWTKFRDENGLRIGVAYKFELINNGEISTIPL</sequence>
<evidence type="ECO:0000313" key="7">
    <source>
        <dbReference type="EMBL" id="WMV55504.1"/>
    </source>
</evidence>
<accession>A0AAF1A0J0</accession>
<dbReference type="SMART" id="SM01019">
    <property type="entry name" value="B3"/>
    <property type="match status" value="1"/>
</dbReference>
<dbReference type="AlphaFoldDB" id="A0AAF1A0J0"/>
<keyword evidence="2" id="KW-0805">Transcription regulation</keyword>
<dbReference type="PROSITE" id="PS50863">
    <property type="entry name" value="B3"/>
    <property type="match status" value="1"/>
</dbReference>
<dbReference type="EMBL" id="CP133622">
    <property type="protein sequence ID" value="WMV55504.1"/>
    <property type="molecule type" value="Genomic_DNA"/>
</dbReference>
<evidence type="ECO:0000256" key="1">
    <source>
        <dbReference type="ARBA" id="ARBA00004123"/>
    </source>
</evidence>
<name>A0AAF1A0J0_SOLVR</name>
<dbReference type="Pfam" id="PF02362">
    <property type="entry name" value="B3"/>
    <property type="match status" value="1"/>
</dbReference>
<evidence type="ECO:0000313" key="8">
    <source>
        <dbReference type="Proteomes" id="UP001234989"/>
    </source>
</evidence>
<dbReference type="InterPro" id="IPR015300">
    <property type="entry name" value="DNA-bd_pseudobarrel_sf"/>
</dbReference>
<dbReference type="Gene3D" id="2.40.330.10">
    <property type="entry name" value="DNA-binding pseudobarrel domain"/>
    <property type="match status" value="1"/>
</dbReference>
<gene>
    <name evidence="7" type="ORF">MTR67_048889</name>
</gene>
<organism evidence="7 8">
    <name type="scientific">Solanum verrucosum</name>
    <dbReference type="NCBI Taxonomy" id="315347"/>
    <lineage>
        <taxon>Eukaryota</taxon>
        <taxon>Viridiplantae</taxon>
        <taxon>Streptophyta</taxon>
        <taxon>Embryophyta</taxon>
        <taxon>Tracheophyta</taxon>
        <taxon>Spermatophyta</taxon>
        <taxon>Magnoliopsida</taxon>
        <taxon>eudicotyledons</taxon>
        <taxon>Gunneridae</taxon>
        <taxon>Pentapetalae</taxon>
        <taxon>asterids</taxon>
        <taxon>lamiids</taxon>
        <taxon>Solanales</taxon>
        <taxon>Solanaceae</taxon>
        <taxon>Solanoideae</taxon>
        <taxon>Solaneae</taxon>
        <taxon>Solanum</taxon>
    </lineage>
</organism>
<dbReference type="SUPFAM" id="SSF101936">
    <property type="entry name" value="DNA-binding pseudobarrel domain"/>
    <property type="match status" value="1"/>
</dbReference>
<evidence type="ECO:0000256" key="3">
    <source>
        <dbReference type="ARBA" id="ARBA00023125"/>
    </source>
</evidence>
<dbReference type="PANTHER" id="PTHR31674">
    <property type="entry name" value="B3 DOMAIN-CONTAINING PROTEIN REM-LIKE 3-RELATED"/>
    <property type="match status" value="1"/>
</dbReference>
<evidence type="ECO:0000256" key="4">
    <source>
        <dbReference type="ARBA" id="ARBA00023163"/>
    </source>
</evidence>
<proteinExistence type="predicted"/>
<keyword evidence="8" id="KW-1185">Reference proteome</keyword>
<protein>
    <recommendedName>
        <fullName evidence="6">TF-B3 domain-containing protein</fullName>
    </recommendedName>
</protein>
<dbReference type="GO" id="GO:0005634">
    <property type="term" value="C:nucleus"/>
    <property type="evidence" value="ECO:0007669"/>
    <property type="project" value="UniProtKB-SubCell"/>
</dbReference>
<dbReference type="InterPro" id="IPR039218">
    <property type="entry name" value="REM_fam"/>
</dbReference>
<evidence type="ECO:0000256" key="5">
    <source>
        <dbReference type="ARBA" id="ARBA00023242"/>
    </source>
</evidence>
<dbReference type="InterPro" id="IPR003340">
    <property type="entry name" value="B3_DNA-bd"/>
</dbReference>